<dbReference type="Proteomes" id="UP000257109">
    <property type="component" value="Unassembled WGS sequence"/>
</dbReference>
<evidence type="ECO:0000313" key="2">
    <source>
        <dbReference type="EMBL" id="RDY13157.1"/>
    </source>
</evidence>
<name>A0A371IDM9_MUCPR</name>
<keyword evidence="1" id="KW-0677">Repeat</keyword>
<dbReference type="InterPro" id="IPR016024">
    <property type="entry name" value="ARM-type_fold"/>
</dbReference>
<organism evidence="2 3">
    <name type="scientific">Mucuna pruriens</name>
    <name type="common">Velvet bean</name>
    <name type="synonym">Dolichos pruriens</name>
    <dbReference type="NCBI Taxonomy" id="157652"/>
    <lineage>
        <taxon>Eukaryota</taxon>
        <taxon>Viridiplantae</taxon>
        <taxon>Streptophyta</taxon>
        <taxon>Embryophyta</taxon>
        <taxon>Tracheophyta</taxon>
        <taxon>Spermatophyta</taxon>
        <taxon>Magnoliopsida</taxon>
        <taxon>eudicotyledons</taxon>
        <taxon>Gunneridae</taxon>
        <taxon>Pentapetalae</taxon>
        <taxon>rosids</taxon>
        <taxon>fabids</taxon>
        <taxon>Fabales</taxon>
        <taxon>Fabaceae</taxon>
        <taxon>Papilionoideae</taxon>
        <taxon>50 kb inversion clade</taxon>
        <taxon>NPAAA clade</taxon>
        <taxon>indigoferoid/millettioid clade</taxon>
        <taxon>Phaseoleae</taxon>
        <taxon>Mucuna</taxon>
    </lineage>
</organism>
<proteinExistence type="predicted"/>
<comment type="caution">
    <text evidence="2">The sequence shown here is derived from an EMBL/GenBank/DDBJ whole genome shotgun (WGS) entry which is preliminary data.</text>
</comment>
<accession>A0A371IDM9</accession>
<dbReference type="GO" id="GO:0005634">
    <property type="term" value="C:nucleus"/>
    <property type="evidence" value="ECO:0007669"/>
    <property type="project" value="TreeGrafter"/>
</dbReference>
<dbReference type="GO" id="GO:0036503">
    <property type="term" value="P:ERAD pathway"/>
    <property type="evidence" value="ECO:0007669"/>
    <property type="project" value="TreeGrafter"/>
</dbReference>
<dbReference type="SUPFAM" id="SSF48371">
    <property type="entry name" value="ARM repeat"/>
    <property type="match status" value="1"/>
</dbReference>
<keyword evidence="3" id="KW-1185">Reference proteome</keyword>
<evidence type="ECO:0000313" key="3">
    <source>
        <dbReference type="Proteomes" id="UP000257109"/>
    </source>
</evidence>
<dbReference type="GO" id="GO:0060090">
    <property type="term" value="F:molecular adaptor activity"/>
    <property type="evidence" value="ECO:0007669"/>
    <property type="project" value="TreeGrafter"/>
</dbReference>
<dbReference type="EMBL" id="QJKJ01000334">
    <property type="protein sequence ID" value="RDY13157.1"/>
    <property type="molecule type" value="Genomic_DNA"/>
</dbReference>
<dbReference type="STRING" id="157652.A0A371IDM9"/>
<sequence length="290" mass="32108">FVNSSNQLFDIFTKSLRGPQIQGKDELLLAVGALCTSCHKAISAEGSSPPIAILNLVSSACTRKGKKYREAALSSLEQVIKALGNPEFFNMVFPLLFDLCNSEPLKSGQAPLVSDAAESELANVEEISVPHNKIVDCLTSCIHVAHINDILEKQKSLMQMYTAFLLPEHKWTVKTTAFLSIKELCSRLHNVVKDSQGSHEHAGVTSFVQEIFHSLSPKILHCISTIKIAQVHVSASECLVEIMKLAMDVPLVGTINEEFKDELLHQYEIEKNEGAKSILRKCVKILQDWK</sequence>
<evidence type="ECO:0000256" key="1">
    <source>
        <dbReference type="ARBA" id="ARBA00022737"/>
    </source>
</evidence>
<gene>
    <name evidence="2" type="ORF">CR513_01957</name>
</gene>
<feature type="non-terminal residue" evidence="2">
    <location>
        <position position="1"/>
    </location>
</feature>
<dbReference type="PANTHER" id="PTHR23346">
    <property type="entry name" value="TRANSLATIONAL ACTIVATOR GCN1-RELATED"/>
    <property type="match status" value="1"/>
</dbReference>
<dbReference type="OrthoDB" id="16066at2759"/>
<dbReference type="GO" id="GO:0005737">
    <property type="term" value="C:cytoplasm"/>
    <property type="evidence" value="ECO:0007669"/>
    <property type="project" value="TreeGrafter"/>
</dbReference>
<reference evidence="2" key="1">
    <citation type="submission" date="2018-05" db="EMBL/GenBank/DDBJ databases">
        <title>Draft genome of Mucuna pruriens seed.</title>
        <authorList>
            <person name="Nnadi N.E."/>
            <person name="Vos R."/>
            <person name="Hasami M.H."/>
            <person name="Devisetty U.K."/>
            <person name="Aguiy J.C."/>
        </authorList>
    </citation>
    <scope>NUCLEOTIDE SEQUENCE [LARGE SCALE GENOMIC DNA]</scope>
    <source>
        <strain evidence="2">JCA_2017</strain>
    </source>
</reference>
<evidence type="ECO:0008006" key="4">
    <source>
        <dbReference type="Google" id="ProtNLM"/>
    </source>
</evidence>
<dbReference type="Pfam" id="PF23731">
    <property type="entry name" value="ARM_ECM29_C"/>
    <property type="match status" value="1"/>
</dbReference>
<dbReference type="InterPro" id="IPR011989">
    <property type="entry name" value="ARM-like"/>
</dbReference>
<dbReference type="AlphaFoldDB" id="A0A371IDM9"/>
<protein>
    <recommendedName>
        <fullName evidence="4">Proteasome-associated protein ECM29-like protein</fullName>
    </recommendedName>
</protein>
<dbReference type="Gene3D" id="1.25.10.10">
    <property type="entry name" value="Leucine-rich Repeat Variant"/>
    <property type="match status" value="1"/>
</dbReference>
<dbReference type="PANTHER" id="PTHR23346:SF19">
    <property type="entry name" value="PROTEASOME ADAPTER AND SCAFFOLD PROTEIN ECM29"/>
    <property type="match status" value="1"/>
</dbReference>